<feature type="transmembrane region" description="Helical" evidence="4">
    <location>
        <begin position="141"/>
        <end position="160"/>
    </location>
</feature>
<feature type="transmembrane region" description="Helical" evidence="4">
    <location>
        <begin position="279"/>
        <end position="297"/>
    </location>
</feature>
<dbReference type="Pfam" id="PF07690">
    <property type="entry name" value="MFS_1"/>
    <property type="match status" value="1"/>
</dbReference>
<evidence type="ECO:0000313" key="6">
    <source>
        <dbReference type="EMBL" id="MBO8416798.1"/>
    </source>
</evidence>
<dbReference type="InterPro" id="IPR052714">
    <property type="entry name" value="MFS_Exporter"/>
</dbReference>
<dbReference type="AlphaFoldDB" id="A0A9D9GTR5"/>
<dbReference type="InterPro" id="IPR011701">
    <property type="entry name" value="MFS"/>
</dbReference>
<reference evidence="6" key="1">
    <citation type="submission" date="2020-10" db="EMBL/GenBank/DDBJ databases">
        <authorList>
            <person name="Gilroy R."/>
        </authorList>
    </citation>
    <scope>NUCLEOTIDE SEQUENCE</scope>
    <source>
        <strain evidence="6">17213</strain>
    </source>
</reference>
<sequence>MRPVHSKSALKQILNRDFNTVTAINFFVLLAYYQILVVSASYAQEHFGASLSTAGLTAGIMVIFCLISRFLSGNFISIFGGKIVLIFGTFLYLGAAVLSFFVDNLGILFVQRAVAGFAMGVTGTATGSIMACAVPPAVQGLGVSLFSLSTAIALAIGPFFGISVTSLFGFELLYTEVLCMAGFCLLLSLTVRASNMARAAHRRSMLKLDSYIDVRVLKFATIVFLVPLGYGCLTAYLANFSAERGLGAAASIFFLAYGVATVISRPLTGRLFDLYGENLIIYPTIILTSLTLFLVSISTSVWMIILAGLLQGFGFGNFTSAGQALALKLVRKYRFPQATSTYFIFFDLGIGTAPYIFGFVAAQWGFASMYQTLAAITLLAALGYYLVHGSSHPLKRRLRRHA</sequence>
<feature type="transmembrane region" description="Helical" evidence="4">
    <location>
        <begin position="114"/>
        <end position="134"/>
    </location>
</feature>
<keyword evidence="2 4" id="KW-1133">Transmembrane helix</keyword>
<evidence type="ECO:0000313" key="7">
    <source>
        <dbReference type="Proteomes" id="UP000823631"/>
    </source>
</evidence>
<accession>A0A9D9GTR5</accession>
<dbReference type="GO" id="GO:0022857">
    <property type="term" value="F:transmembrane transporter activity"/>
    <property type="evidence" value="ECO:0007669"/>
    <property type="project" value="InterPro"/>
</dbReference>
<feature type="transmembrane region" description="Helical" evidence="4">
    <location>
        <begin position="83"/>
        <end position="102"/>
    </location>
</feature>
<keyword evidence="1 4" id="KW-0812">Transmembrane</keyword>
<organism evidence="6 7">
    <name type="scientific">Candidatus Avisuccinivibrio stercorigallinarum</name>
    <dbReference type="NCBI Taxonomy" id="2840704"/>
    <lineage>
        <taxon>Bacteria</taxon>
        <taxon>Pseudomonadati</taxon>
        <taxon>Pseudomonadota</taxon>
        <taxon>Gammaproteobacteria</taxon>
        <taxon>Aeromonadales</taxon>
        <taxon>Succinivibrionaceae</taxon>
        <taxon>Succinivibrionaceae incertae sedis</taxon>
        <taxon>Candidatus Avisuccinivibrio</taxon>
    </lineage>
</organism>
<feature type="transmembrane region" description="Helical" evidence="4">
    <location>
        <begin position="172"/>
        <end position="195"/>
    </location>
</feature>
<feature type="transmembrane region" description="Helical" evidence="4">
    <location>
        <begin position="49"/>
        <end position="71"/>
    </location>
</feature>
<evidence type="ECO:0000256" key="4">
    <source>
        <dbReference type="SAM" id="Phobius"/>
    </source>
</evidence>
<dbReference type="EMBL" id="JADINH010000210">
    <property type="protein sequence ID" value="MBO8416798.1"/>
    <property type="molecule type" value="Genomic_DNA"/>
</dbReference>
<evidence type="ECO:0000256" key="3">
    <source>
        <dbReference type="ARBA" id="ARBA00023136"/>
    </source>
</evidence>
<feature type="transmembrane region" description="Helical" evidence="4">
    <location>
        <begin position="245"/>
        <end position="267"/>
    </location>
</feature>
<keyword evidence="3 4" id="KW-0472">Membrane</keyword>
<dbReference type="PANTHER" id="PTHR23531:SF1">
    <property type="entry name" value="QUINOLENE RESISTANCE PROTEIN NORA"/>
    <property type="match status" value="1"/>
</dbReference>
<gene>
    <name evidence="6" type="ORF">IAB19_10495</name>
</gene>
<dbReference type="SUPFAM" id="SSF103473">
    <property type="entry name" value="MFS general substrate transporter"/>
    <property type="match status" value="1"/>
</dbReference>
<feature type="transmembrane region" description="Helical" evidence="4">
    <location>
        <begin position="216"/>
        <end position="239"/>
    </location>
</feature>
<feature type="transmembrane region" description="Helical" evidence="4">
    <location>
        <begin position="21"/>
        <end position="43"/>
    </location>
</feature>
<dbReference type="InterPro" id="IPR036259">
    <property type="entry name" value="MFS_trans_sf"/>
</dbReference>
<comment type="caution">
    <text evidence="6">The sequence shown here is derived from an EMBL/GenBank/DDBJ whole genome shotgun (WGS) entry which is preliminary data.</text>
</comment>
<feature type="transmembrane region" description="Helical" evidence="4">
    <location>
        <begin position="368"/>
        <end position="387"/>
    </location>
</feature>
<feature type="domain" description="Major facilitator superfamily (MFS) profile" evidence="5">
    <location>
        <begin position="18"/>
        <end position="392"/>
    </location>
</feature>
<feature type="transmembrane region" description="Helical" evidence="4">
    <location>
        <begin position="342"/>
        <end position="362"/>
    </location>
</feature>
<name>A0A9D9GTR5_9GAMM</name>
<dbReference type="Gene3D" id="1.20.1250.20">
    <property type="entry name" value="MFS general substrate transporter like domains"/>
    <property type="match status" value="2"/>
</dbReference>
<dbReference type="PANTHER" id="PTHR23531">
    <property type="entry name" value="QUINOLENE RESISTANCE PROTEIN NORA"/>
    <property type="match status" value="1"/>
</dbReference>
<evidence type="ECO:0000256" key="2">
    <source>
        <dbReference type="ARBA" id="ARBA00022989"/>
    </source>
</evidence>
<protein>
    <submittedName>
        <fullName evidence="6">MFS transporter</fullName>
    </submittedName>
</protein>
<evidence type="ECO:0000256" key="1">
    <source>
        <dbReference type="ARBA" id="ARBA00022692"/>
    </source>
</evidence>
<proteinExistence type="predicted"/>
<dbReference type="CDD" id="cd17489">
    <property type="entry name" value="MFS_YfcJ_like"/>
    <property type="match status" value="1"/>
</dbReference>
<feature type="transmembrane region" description="Helical" evidence="4">
    <location>
        <begin position="303"/>
        <end position="330"/>
    </location>
</feature>
<reference evidence="6" key="2">
    <citation type="journal article" date="2021" name="PeerJ">
        <title>Extensive microbial diversity within the chicken gut microbiome revealed by metagenomics and culture.</title>
        <authorList>
            <person name="Gilroy R."/>
            <person name="Ravi A."/>
            <person name="Getino M."/>
            <person name="Pursley I."/>
            <person name="Horton D.L."/>
            <person name="Alikhan N.F."/>
            <person name="Baker D."/>
            <person name="Gharbi K."/>
            <person name="Hall N."/>
            <person name="Watson M."/>
            <person name="Adriaenssens E.M."/>
            <person name="Foster-Nyarko E."/>
            <person name="Jarju S."/>
            <person name="Secka A."/>
            <person name="Antonio M."/>
            <person name="Oren A."/>
            <person name="Chaudhuri R.R."/>
            <person name="La Ragione R."/>
            <person name="Hildebrand F."/>
            <person name="Pallen M.J."/>
        </authorList>
    </citation>
    <scope>NUCLEOTIDE SEQUENCE</scope>
    <source>
        <strain evidence="6">17213</strain>
    </source>
</reference>
<dbReference type="PROSITE" id="PS50850">
    <property type="entry name" value="MFS"/>
    <property type="match status" value="1"/>
</dbReference>
<dbReference type="InterPro" id="IPR020846">
    <property type="entry name" value="MFS_dom"/>
</dbReference>
<evidence type="ECO:0000259" key="5">
    <source>
        <dbReference type="PROSITE" id="PS50850"/>
    </source>
</evidence>
<dbReference type="Proteomes" id="UP000823631">
    <property type="component" value="Unassembled WGS sequence"/>
</dbReference>